<dbReference type="Proteomes" id="UP000585905">
    <property type="component" value="Unassembled WGS sequence"/>
</dbReference>
<protein>
    <submittedName>
        <fullName evidence="5">Sugar/nucleoside kinase (Ribokinase family)</fullName>
    </submittedName>
</protein>
<evidence type="ECO:0000313" key="5">
    <source>
        <dbReference type="EMBL" id="MBA8848820.1"/>
    </source>
</evidence>
<keyword evidence="3 5" id="KW-0418">Kinase</keyword>
<dbReference type="RefSeq" id="WP_182491600.1">
    <property type="nucleotide sequence ID" value="NZ_BAAAOV010000001.1"/>
</dbReference>
<dbReference type="SUPFAM" id="SSF53613">
    <property type="entry name" value="Ribokinase-like"/>
    <property type="match status" value="1"/>
</dbReference>
<evidence type="ECO:0000256" key="1">
    <source>
        <dbReference type="ARBA" id="ARBA00010688"/>
    </source>
</evidence>
<dbReference type="InterPro" id="IPR029056">
    <property type="entry name" value="Ribokinase-like"/>
</dbReference>
<dbReference type="InterPro" id="IPR052700">
    <property type="entry name" value="Carb_kinase_PfkB-like"/>
</dbReference>
<evidence type="ECO:0000256" key="2">
    <source>
        <dbReference type="ARBA" id="ARBA00022679"/>
    </source>
</evidence>
<keyword evidence="2" id="KW-0808">Transferase</keyword>
<dbReference type="PANTHER" id="PTHR43320">
    <property type="entry name" value="SUGAR KINASE"/>
    <property type="match status" value="1"/>
</dbReference>
<dbReference type="InterPro" id="IPR002173">
    <property type="entry name" value="Carboh/pur_kinase_PfkB_CS"/>
</dbReference>
<evidence type="ECO:0000256" key="3">
    <source>
        <dbReference type="ARBA" id="ARBA00022777"/>
    </source>
</evidence>
<dbReference type="InterPro" id="IPR011611">
    <property type="entry name" value="PfkB_dom"/>
</dbReference>
<name>A0A839EAR7_9MICO</name>
<accession>A0A839EAR7</accession>
<comment type="similarity">
    <text evidence="1">Belongs to the carbohydrate kinase PfkB family.</text>
</comment>
<dbReference type="PANTHER" id="PTHR43320:SF3">
    <property type="entry name" value="CARBOHYDRATE KINASE PFKB DOMAIN-CONTAINING PROTEIN"/>
    <property type="match status" value="1"/>
</dbReference>
<sequence length="303" mass="30548">MTGSRALLVGDVIDDIIVVPTGPIRPDTDTASRIARLPGGSAANTAAWLGWLGAGVDFVGRVGVGDGERHTRELADAGVDAHLGEDAVRATGTIVILVEGQRRTMLTDRGANAALDPAQVTDALLATAGILHLTGYSLVDALPARVVRELVERAHAHGASVSLDPSSTGFIADHGVEAFRRAIAGVDVLRPNLDEGRLLAGLDAGAPPALVAEALLDLAPAVVLTCGAAGVTIAELRAGESASVVSLDAERVATVDPTGAGDSFTAGFLAARLAGADLTRAAREGQRAAAIAVSRVGGRPPAG</sequence>
<keyword evidence="6" id="KW-1185">Reference proteome</keyword>
<dbReference type="EMBL" id="JACGWX010000007">
    <property type="protein sequence ID" value="MBA8848820.1"/>
    <property type="molecule type" value="Genomic_DNA"/>
</dbReference>
<gene>
    <name evidence="5" type="ORF">FHX53_002434</name>
</gene>
<evidence type="ECO:0000259" key="4">
    <source>
        <dbReference type="Pfam" id="PF00294"/>
    </source>
</evidence>
<proteinExistence type="inferred from homology"/>
<feature type="domain" description="Carbohydrate kinase PfkB" evidence="4">
    <location>
        <begin position="7"/>
        <end position="300"/>
    </location>
</feature>
<dbReference type="PROSITE" id="PS00584">
    <property type="entry name" value="PFKB_KINASES_2"/>
    <property type="match status" value="1"/>
</dbReference>
<organism evidence="5 6">
    <name type="scientific">Microcella alkalica</name>
    <dbReference type="NCBI Taxonomy" id="355930"/>
    <lineage>
        <taxon>Bacteria</taxon>
        <taxon>Bacillati</taxon>
        <taxon>Actinomycetota</taxon>
        <taxon>Actinomycetes</taxon>
        <taxon>Micrococcales</taxon>
        <taxon>Microbacteriaceae</taxon>
        <taxon>Microcella</taxon>
    </lineage>
</organism>
<dbReference type="AlphaFoldDB" id="A0A839EAR7"/>
<dbReference type="GO" id="GO:0016301">
    <property type="term" value="F:kinase activity"/>
    <property type="evidence" value="ECO:0007669"/>
    <property type="project" value="UniProtKB-KW"/>
</dbReference>
<dbReference type="Pfam" id="PF00294">
    <property type="entry name" value="PfkB"/>
    <property type="match status" value="1"/>
</dbReference>
<reference evidence="5 6" key="1">
    <citation type="submission" date="2020-07" db="EMBL/GenBank/DDBJ databases">
        <title>Sequencing the genomes of 1000 actinobacteria strains.</title>
        <authorList>
            <person name="Klenk H.-P."/>
        </authorList>
    </citation>
    <scope>NUCLEOTIDE SEQUENCE [LARGE SCALE GENOMIC DNA]</scope>
    <source>
        <strain evidence="5 6">DSM 19663</strain>
    </source>
</reference>
<dbReference type="Gene3D" id="3.40.1190.20">
    <property type="match status" value="1"/>
</dbReference>
<dbReference type="PROSITE" id="PS00583">
    <property type="entry name" value="PFKB_KINASES_1"/>
    <property type="match status" value="1"/>
</dbReference>
<comment type="caution">
    <text evidence="5">The sequence shown here is derived from an EMBL/GenBank/DDBJ whole genome shotgun (WGS) entry which is preliminary data.</text>
</comment>
<evidence type="ECO:0000313" key="6">
    <source>
        <dbReference type="Proteomes" id="UP000585905"/>
    </source>
</evidence>